<feature type="domain" description="IstB-like ATP-binding" evidence="2">
    <location>
        <begin position="17"/>
        <end position="79"/>
    </location>
</feature>
<proteinExistence type="predicted"/>
<dbReference type="Proteomes" id="UP000199250">
    <property type="component" value="Unassembled WGS sequence"/>
</dbReference>
<feature type="region of interest" description="Disordered" evidence="1">
    <location>
        <begin position="77"/>
        <end position="126"/>
    </location>
</feature>
<evidence type="ECO:0000259" key="2">
    <source>
        <dbReference type="Pfam" id="PF01695"/>
    </source>
</evidence>
<accession>A0A1H6VVY8</accession>
<evidence type="ECO:0000313" key="4">
    <source>
        <dbReference type="Proteomes" id="UP000199250"/>
    </source>
</evidence>
<dbReference type="EMBL" id="FNYQ01000042">
    <property type="protein sequence ID" value="SEJ04790.1"/>
    <property type="molecule type" value="Genomic_DNA"/>
</dbReference>
<protein>
    <recommendedName>
        <fullName evidence="2">IstB-like ATP-binding domain-containing protein</fullName>
    </recommendedName>
</protein>
<name>A0A1H6VVY8_9GAMM</name>
<dbReference type="InterPro" id="IPR002611">
    <property type="entry name" value="IstB_ATP-bd"/>
</dbReference>
<evidence type="ECO:0000313" key="3">
    <source>
        <dbReference type="EMBL" id="SEJ04790.1"/>
    </source>
</evidence>
<evidence type="ECO:0000256" key="1">
    <source>
        <dbReference type="SAM" id="MobiDB-lite"/>
    </source>
</evidence>
<sequence>MNLQHARIAELCQALKLERIVDHYPLLAQDDLGFGDFLEQLLRHEHGFRQQRSRELLTRMACFPAIKTLEEYESGFSSGGPGLRRAHREHRADRSLGCRQDVPGHRPRLPGSAERPQDSLRHGGRPYAEAFSGDAMLTAAMLDRLLHHAHILTLTGKSYRLKDKRKAGVIHQNRKPE</sequence>
<dbReference type="Pfam" id="PF01695">
    <property type="entry name" value="IstB_IS21"/>
    <property type="match status" value="2"/>
</dbReference>
<dbReference type="AlphaFoldDB" id="A0A1H6VVY8"/>
<reference evidence="3 4" key="1">
    <citation type="submission" date="2016-10" db="EMBL/GenBank/DDBJ databases">
        <authorList>
            <person name="de Groot N.N."/>
        </authorList>
    </citation>
    <scope>NUCLEOTIDE SEQUENCE [LARGE SCALE GENOMIC DNA]</scope>
    <source>
        <strain evidence="3 4">DSM 373</strain>
    </source>
</reference>
<dbReference type="GO" id="GO:0005524">
    <property type="term" value="F:ATP binding"/>
    <property type="evidence" value="ECO:0007669"/>
    <property type="project" value="InterPro"/>
</dbReference>
<gene>
    <name evidence="3" type="ORF">SAMN04244572_02555</name>
</gene>
<feature type="domain" description="IstB-like ATP-binding" evidence="2">
    <location>
        <begin position="130"/>
        <end position="167"/>
    </location>
</feature>
<organism evidence="3 4">
    <name type="scientific">Azotobacter beijerinckii</name>
    <dbReference type="NCBI Taxonomy" id="170623"/>
    <lineage>
        <taxon>Bacteria</taxon>
        <taxon>Pseudomonadati</taxon>
        <taxon>Pseudomonadota</taxon>
        <taxon>Gammaproteobacteria</taxon>
        <taxon>Pseudomonadales</taxon>
        <taxon>Pseudomonadaceae</taxon>
        <taxon>Azotobacter</taxon>
    </lineage>
</organism>